<feature type="signal peptide" evidence="8">
    <location>
        <begin position="1"/>
        <end position="20"/>
    </location>
</feature>
<dbReference type="PRINTS" id="PR00133">
    <property type="entry name" value="GLHYDRLASE3"/>
</dbReference>
<dbReference type="InterPro" id="IPR002772">
    <property type="entry name" value="Glyco_hydro_3_C"/>
</dbReference>
<gene>
    <name evidence="11" type="primary">LOC104231301</name>
</gene>
<dbReference type="InterPro" id="IPR036962">
    <property type="entry name" value="Glyco_hydro_3_N_sf"/>
</dbReference>
<dbReference type="GO" id="GO:0046556">
    <property type="term" value="F:alpha-L-arabinofuranosidase activity"/>
    <property type="evidence" value="ECO:0007669"/>
    <property type="project" value="TreeGrafter"/>
</dbReference>
<name>A0A1U7X6Q7_NICSY</name>
<evidence type="ECO:0000256" key="3">
    <source>
        <dbReference type="ARBA" id="ARBA00022525"/>
    </source>
</evidence>
<dbReference type="InterPro" id="IPR044993">
    <property type="entry name" value="BXL"/>
</dbReference>
<dbReference type="KEGG" id="nsy:104231301"/>
<evidence type="ECO:0000256" key="1">
    <source>
        <dbReference type="ARBA" id="ARBA00004613"/>
    </source>
</evidence>
<dbReference type="Gene3D" id="3.40.50.1700">
    <property type="entry name" value="Glycoside hydrolase family 3 C-terminal domain"/>
    <property type="match status" value="1"/>
</dbReference>
<dbReference type="eggNOG" id="ENOG502QQ55">
    <property type="taxonomic scope" value="Eukaryota"/>
</dbReference>
<dbReference type="Proteomes" id="UP000189701">
    <property type="component" value="Unplaced"/>
</dbReference>
<dbReference type="SUPFAM" id="SSF52279">
    <property type="entry name" value="Beta-D-glucan exohydrolase, C-terminal domain"/>
    <property type="match status" value="1"/>
</dbReference>
<dbReference type="GO" id="GO:0009044">
    <property type="term" value="F:xylan 1,4-beta-xylosidase activity"/>
    <property type="evidence" value="ECO:0007669"/>
    <property type="project" value="InterPro"/>
</dbReference>
<dbReference type="STRING" id="4096.A0A1U7X6Q7"/>
<dbReference type="Pfam" id="PF00933">
    <property type="entry name" value="Glyco_hydro_3"/>
    <property type="match status" value="1"/>
</dbReference>
<evidence type="ECO:0000256" key="8">
    <source>
        <dbReference type="SAM" id="SignalP"/>
    </source>
</evidence>
<dbReference type="FunFam" id="3.40.50.1700:FF:000001">
    <property type="entry name" value="probable beta-D-xylosidase 2"/>
    <property type="match status" value="1"/>
</dbReference>
<keyword evidence="4 8" id="KW-0732">Signal</keyword>
<proteinExistence type="inferred from homology"/>
<dbReference type="InterPro" id="IPR017853">
    <property type="entry name" value="GH"/>
</dbReference>
<dbReference type="SUPFAM" id="SSF51445">
    <property type="entry name" value="(Trans)glycosidases"/>
    <property type="match status" value="1"/>
</dbReference>
<dbReference type="InterPro" id="IPR013783">
    <property type="entry name" value="Ig-like_fold"/>
</dbReference>
<dbReference type="SMART" id="SM01217">
    <property type="entry name" value="Fn3_like"/>
    <property type="match status" value="1"/>
</dbReference>
<protein>
    <submittedName>
        <fullName evidence="11">Probable beta-D-xylosidase 7</fullName>
    </submittedName>
</protein>
<evidence type="ECO:0000256" key="7">
    <source>
        <dbReference type="ARBA" id="ARBA00023295"/>
    </source>
</evidence>
<dbReference type="InterPro" id="IPR036881">
    <property type="entry name" value="Glyco_hydro_3_C_sf"/>
</dbReference>
<keyword evidence="3" id="KW-0964">Secreted</keyword>
<dbReference type="PANTHER" id="PTHR42721:SF3">
    <property type="entry name" value="BETA-D-XYLOSIDASE 5-RELATED"/>
    <property type="match status" value="1"/>
</dbReference>
<evidence type="ECO:0000313" key="10">
    <source>
        <dbReference type="Proteomes" id="UP000189701"/>
    </source>
</evidence>
<feature type="chain" id="PRO_5010563248" evidence="8">
    <location>
        <begin position="21"/>
        <end position="772"/>
    </location>
</feature>
<sequence>MKLDTLATLLWLTLISTTESTQPPFSCDSSLPLTKSLKFCQSALPISVRAKDLVSRLTLDEKISQLVNSAPAIPRLGIPAYEWWSESLHGVGAAGRGIFFNGSINGATSFPQVILTAASFDENLWYRIGQVIGREARGVYNAGEAVGMTFWAPNINIFRDPRWGRGQETAGEDPTMTGKYAIRYVRGVQGDSFEGGKLKKGHLQASACCKHFTAYDLDQWKTLDRFSFNAIVTPQDMADTFQPPFQDCIQKAQASGIMCSYNSVNGIPSCANYNLLTKTARQQWGFHGYITSDCDAVQVMHDNHKYAKTPEDAAAFALKAGMDVNCGDYLRKYTKSAIMQKKVSEAHVDRALHNLFSIRMRLGLFNGNPTKQLFGNISPNLVCAQQHQELALEAARSGIVLLKNTGKLLPLSKAKTNSLAVIGPNANSAYVLRGNYDGPPCKSIEILKALSGYVKTVQYHPGCYAVNCTSVAIDQAVNAAKNVDYVVLVMGLDQGQEREQFDRDDLVLPGQQEKLITSVAKAAKKPVILVLLSGGPVDVSFAKINPKIGSILWAGYPGEAGGLALSEIIFGEHNPGGKLPITWYPQDFVKIPMTDMRMRPNPATGYPGRTYRFYKGPKVFEFGYGLSYTTYSYEFNSATPKTVQLNQLSTTKTVQDSDSIRYVSVEEMGIDNCEKAKFSAHVSVKNSGEMDGKHPVLLFVKQDDKVQNGSPVKQLVGFQSVSLKAGENSEIVFEISPCEHLSSANEDGLMMIEEGSRYLVVGDAEHPINIMI</sequence>
<dbReference type="OrthoDB" id="47059at2759"/>
<dbReference type="FunFam" id="3.20.20.300:FF:000004">
    <property type="entry name" value="probable beta-D-xylosidase 7"/>
    <property type="match status" value="1"/>
</dbReference>
<reference evidence="10" key="1">
    <citation type="journal article" date="2013" name="Genome Biol.">
        <title>Reference genomes and transcriptomes of Nicotiana sylvestris and Nicotiana tomentosiformis.</title>
        <authorList>
            <person name="Sierro N."/>
            <person name="Battey J.N."/>
            <person name="Ouadi S."/>
            <person name="Bovet L."/>
            <person name="Goepfert S."/>
            <person name="Bakaher N."/>
            <person name="Peitsch M.C."/>
            <person name="Ivanov N.V."/>
        </authorList>
    </citation>
    <scope>NUCLEOTIDE SEQUENCE [LARGE SCALE GENOMIC DNA]</scope>
</reference>
<dbReference type="GeneID" id="104231301"/>
<comment type="similarity">
    <text evidence="2">Belongs to the glycosyl hydrolase 3 family.</text>
</comment>
<keyword evidence="5" id="KW-0378">Hydrolase</keyword>
<dbReference type="RefSeq" id="XP_009782574.1">
    <property type="nucleotide sequence ID" value="XM_009784272.1"/>
</dbReference>
<keyword evidence="7" id="KW-0326">Glycosidase</keyword>
<comment type="subcellular location">
    <subcellularLocation>
        <location evidence="1">Secreted</location>
    </subcellularLocation>
</comment>
<evidence type="ECO:0000256" key="6">
    <source>
        <dbReference type="ARBA" id="ARBA00023180"/>
    </source>
</evidence>
<feature type="domain" description="Fibronectin type III-like" evidence="9">
    <location>
        <begin position="694"/>
        <end position="765"/>
    </location>
</feature>
<evidence type="ECO:0000259" key="9">
    <source>
        <dbReference type="SMART" id="SM01217"/>
    </source>
</evidence>
<dbReference type="InterPro" id="IPR026891">
    <property type="entry name" value="Fn3-like"/>
</dbReference>
<dbReference type="PANTHER" id="PTHR42721">
    <property type="entry name" value="SUGAR HYDROLASE-RELATED"/>
    <property type="match status" value="1"/>
</dbReference>
<organism evidence="10 11">
    <name type="scientific">Nicotiana sylvestris</name>
    <name type="common">Wood tobacco</name>
    <name type="synonym">South American tobacco</name>
    <dbReference type="NCBI Taxonomy" id="4096"/>
    <lineage>
        <taxon>Eukaryota</taxon>
        <taxon>Viridiplantae</taxon>
        <taxon>Streptophyta</taxon>
        <taxon>Embryophyta</taxon>
        <taxon>Tracheophyta</taxon>
        <taxon>Spermatophyta</taxon>
        <taxon>Magnoliopsida</taxon>
        <taxon>eudicotyledons</taxon>
        <taxon>Gunneridae</taxon>
        <taxon>Pentapetalae</taxon>
        <taxon>asterids</taxon>
        <taxon>lamiids</taxon>
        <taxon>Solanales</taxon>
        <taxon>Solanaceae</taxon>
        <taxon>Nicotianoideae</taxon>
        <taxon>Nicotianeae</taxon>
        <taxon>Nicotiana</taxon>
    </lineage>
</organism>
<dbReference type="GO" id="GO:0045493">
    <property type="term" value="P:xylan catabolic process"/>
    <property type="evidence" value="ECO:0007669"/>
    <property type="project" value="InterPro"/>
</dbReference>
<accession>A0A1U7X6Q7</accession>
<dbReference type="GO" id="GO:0009505">
    <property type="term" value="C:plant-type cell wall"/>
    <property type="evidence" value="ECO:0007669"/>
    <property type="project" value="TreeGrafter"/>
</dbReference>
<dbReference type="Pfam" id="PF01915">
    <property type="entry name" value="Glyco_hydro_3_C"/>
    <property type="match status" value="1"/>
</dbReference>
<dbReference type="FunFam" id="2.60.40.10:FF:001112">
    <property type="entry name" value="probable beta-D-xylosidase 7"/>
    <property type="match status" value="1"/>
</dbReference>
<evidence type="ECO:0000313" key="11">
    <source>
        <dbReference type="RefSeq" id="XP_009782574.1"/>
    </source>
</evidence>
<dbReference type="GO" id="GO:0005576">
    <property type="term" value="C:extracellular region"/>
    <property type="evidence" value="ECO:0007669"/>
    <property type="project" value="UniProtKB-SubCell"/>
</dbReference>
<reference evidence="11" key="2">
    <citation type="submission" date="2025-08" db="UniProtKB">
        <authorList>
            <consortium name="RefSeq"/>
        </authorList>
    </citation>
    <scope>IDENTIFICATION</scope>
    <source>
        <tissue evidence="11">Leaf</tissue>
    </source>
</reference>
<dbReference type="Pfam" id="PF14310">
    <property type="entry name" value="Fn3-like"/>
    <property type="match status" value="1"/>
</dbReference>
<dbReference type="GO" id="GO:0031222">
    <property type="term" value="P:arabinan catabolic process"/>
    <property type="evidence" value="ECO:0007669"/>
    <property type="project" value="TreeGrafter"/>
</dbReference>
<evidence type="ECO:0000256" key="2">
    <source>
        <dbReference type="ARBA" id="ARBA00005336"/>
    </source>
</evidence>
<evidence type="ECO:0000256" key="5">
    <source>
        <dbReference type="ARBA" id="ARBA00022801"/>
    </source>
</evidence>
<dbReference type="Gene3D" id="2.60.40.10">
    <property type="entry name" value="Immunoglobulins"/>
    <property type="match status" value="1"/>
</dbReference>
<dbReference type="InterPro" id="IPR001764">
    <property type="entry name" value="Glyco_hydro_3_N"/>
</dbReference>
<keyword evidence="6" id="KW-0325">Glycoprotein</keyword>
<dbReference type="AlphaFoldDB" id="A0A1U7X6Q7"/>
<evidence type="ECO:0000256" key="4">
    <source>
        <dbReference type="ARBA" id="ARBA00022729"/>
    </source>
</evidence>
<dbReference type="Gene3D" id="3.20.20.300">
    <property type="entry name" value="Glycoside hydrolase, family 3, N-terminal domain"/>
    <property type="match status" value="1"/>
</dbReference>
<keyword evidence="10" id="KW-1185">Reference proteome</keyword>